<evidence type="ECO:0000313" key="2">
    <source>
        <dbReference type="Proteomes" id="UP000252015"/>
    </source>
</evidence>
<dbReference type="AlphaFoldDB" id="A0A375YVA9"/>
<gene>
    <name evidence="1" type="ORF">MSP7336_00886</name>
</gene>
<dbReference type="STRING" id="29313.BHQ16_01685"/>
<dbReference type="Proteomes" id="UP000252015">
    <property type="component" value="Unassembled WGS sequence"/>
</dbReference>
<organism evidence="1 2">
    <name type="scientific">Mycobacterium shimoidei</name>
    <dbReference type="NCBI Taxonomy" id="29313"/>
    <lineage>
        <taxon>Bacteria</taxon>
        <taxon>Bacillati</taxon>
        <taxon>Actinomycetota</taxon>
        <taxon>Actinomycetes</taxon>
        <taxon>Mycobacteriales</taxon>
        <taxon>Mycobacteriaceae</taxon>
        <taxon>Mycobacterium</taxon>
    </lineage>
</organism>
<name>A0A375YVA9_MYCSH</name>
<reference evidence="1 2" key="1">
    <citation type="submission" date="2018-05" db="EMBL/GenBank/DDBJ databases">
        <authorList>
            <consortium name="IHU Genomes"/>
        </authorList>
    </citation>
    <scope>NUCLEOTIDE SEQUENCE [LARGE SCALE GENOMIC DNA]</scope>
    <source>
        <strain evidence="1 2">P7336</strain>
    </source>
</reference>
<sequence length="60" mass="6711">MRLLPLVANGQPAAAMYMRDGDQHKPFQLQVLDMRADGVSHVVAFLDTSLFPKFALPDRL</sequence>
<proteinExistence type="predicted"/>
<evidence type="ECO:0000313" key="1">
    <source>
        <dbReference type="EMBL" id="SRX92660.1"/>
    </source>
</evidence>
<protein>
    <submittedName>
        <fullName evidence="1">Putative alternative RNA polymerase sigma factor SigG (RNA polymerase ECF type sigma factor) [Mycobacterium tuberculosis H37Rv]</fullName>
    </submittedName>
</protein>
<dbReference type="EMBL" id="UEGW01000001">
    <property type="protein sequence ID" value="SRX92660.1"/>
    <property type="molecule type" value="Genomic_DNA"/>
</dbReference>
<keyword evidence="2" id="KW-1185">Reference proteome</keyword>
<accession>A0A375YVA9</accession>